<organism evidence="2 3">
    <name type="scientific">Parathielavia hyrcaniae</name>
    <dbReference type="NCBI Taxonomy" id="113614"/>
    <lineage>
        <taxon>Eukaryota</taxon>
        <taxon>Fungi</taxon>
        <taxon>Dikarya</taxon>
        <taxon>Ascomycota</taxon>
        <taxon>Pezizomycotina</taxon>
        <taxon>Sordariomycetes</taxon>
        <taxon>Sordariomycetidae</taxon>
        <taxon>Sordariales</taxon>
        <taxon>Chaetomiaceae</taxon>
        <taxon>Parathielavia</taxon>
    </lineage>
</organism>
<reference evidence="2" key="1">
    <citation type="journal article" date="2023" name="Mol. Phylogenet. Evol.">
        <title>Genome-scale phylogeny and comparative genomics of the fungal order Sordariales.</title>
        <authorList>
            <person name="Hensen N."/>
            <person name="Bonometti L."/>
            <person name="Westerberg I."/>
            <person name="Brannstrom I.O."/>
            <person name="Guillou S."/>
            <person name="Cros-Aarteil S."/>
            <person name="Calhoun S."/>
            <person name="Haridas S."/>
            <person name="Kuo A."/>
            <person name="Mondo S."/>
            <person name="Pangilinan J."/>
            <person name="Riley R."/>
            <person name="LaButti K."/>
            <person name="Andreopoulos B."/>
            <person name="Lipzen A."/>
            <person name="Chen C."/>
            <person name="Yan M."/>
            <person name="Daum C."/>
            <person name="Ng V."/>
            <person name="Clum A."/>
            <person name="Steindorff A."/>
            <person name="Ohm R.A."/>
            <person name="Martin F."/>
            <person name="Silar P."/>
            <person name="Natvig D.O."/>
            <person name="Lalanne C."/>
            <person name="Gautier V."/>
            <person name="Ament-Velasquez S.L."/>
            <person name="Kruys A."/>
            <person name="Hutchinson M.I."/>
            <person name="Powell A.J."/>
            <person name="Barry K."/>
            <person name="Miller A.N."/>
            <person name="Grigoriev I.V."/>
            <person name="Debuchy R."/>
            <person name="Gladieux P."/>
            <person name="Hiltunen Thoren M."/>
            <person name="Johannesson H."/>
        </authorList>
    </citation>
    <scope>NUCLEOTIDE SEQUENCE</scope>
    <source>
        <strain evidence="2">CBS 757.83</strain>
    </source>
</reference>
<evidence type="ECO:0000256" key="1">
    <source>
        <dbReference type="SAM" id="MobiDB-lite"/>
    </source>
</evidence>
<keyword evidence="3" id="KW-1185">Reference proteome</keyword>
<reference evidence="2" key="2">
    <citation type="submission" date="2023-05" db="EMBL/GenBank/DDBJ databases">
        <authorList>
            <consortium name="Lawrence Berkeley National Laboratory"/>
            <person name="Steindorff A."/>
            <person name="Hensen N."/>
            <person name="Bonometti L."/>
            <person name="Westerberg I."/>
            <person name="Brannstrom I.O."/>
            <person name="Guillou S."/>
            <person name="Cros-Aarteil S."/>
            <person name="Calhoun S."/>
            <person name="Haridas S."/>
            <person name="Kuo A."/>
            <person name="Mondo S."/>
            <person name="Pangilinan J."/>
            <person name="Riley R."/>
            <person name="Labutti K."/>
            <person name="Andreopoulos B."/>
            <person name="Lipzen A."/>
            <person name="Chen C."/>
            <person name="Yanf M."/>
            <person name="Daum C."/>
            <person name="Ng V."/>
            <person name="Clum A."/>
            <person name="Ohm R."/>
            <person name="Martin F."/>
            <person name="Silar P."/>
            <person name="Natvig D."/>
            <person name="Lalanne C."/>
            <person name="Gautier V."/>
            <person name="Ament-Velasquez S.L."/>
            <person name="Kruys A."/>
            <person name="Hutchinson M.I."/>
            <person name="Powell A.J."/>
            <person name="Barry K."/>
            <person name="Miller A.N."/>
            <person name="Grigoriev I.V."/>
            <person name="Debuchy R."/>
            <person name="Gladieux P."/>
            <person name="Thoren M.H."/>
            <person name="Johannesson H."/>
        </authorList>
    </citation>
    <scope>NUCLEOTIDE SEQUENCE</scope>
    <source>
        <strain evidence="2">CBS 757.83</strain>
    </source>
</reference>
<feature type="compositionally biased region" description="Polar residues" evidence="1">
    <location>
        <begin position="82"/>
        <end position="93"/>
    </location>
</feature>
<comment type="caution">
    <text evidence="2">The sequence shown here is derived from an EMBL/GenBank/DDBJ whole genome shotgun (WGS) entry which is preliminary data.</text>
</comment>
<dbReference type="EMBL" id="MU863629">
    <property type="protein sequence ID" value="KAK4103194.1"/>
    <property type="molecule type" value="Genomic_DNA"/>
</dbReference>
<protein>
    <submittedName>
        <fullName evidence="2">Uncharacterized protein</fullName>
    </submittedName>
</protein>
<proteinExistence type="predicted"/>
<accession>A0AAN6Q417</accession>
<feature type="region of interest" description="Disordered" evidence="1">
    <location>
        <begin position="40"/>
        <end position="118"/>
    </location>
</feature>
<sequence>MTIAAFTRFGTRLQSTIEAGQNVHCPKLIQSSQLPRYRQLAFPSSPTYQRPKPGTESPRRPGAYELSTGPGRPSRNFRENIPVQNSPRSSSAGTERDGLGRTPVESLEWIWQPRESRE</sequence>
<gene>
    <name evidence="2" type="ORF">N658DRAFT_304244</name>
</gene>
<name>A0AAN6Q417_9PEZI</name>
<evidence type="ECO:0000313" key="2">
    <source>
        <dbReference type="EMBL" id="KAK4103194.1"/>
    </source>
</evidence>
<dbReference type="Proteomes" id="UP001305647">
    <property type="component" value="Unassembled WGS sequence"/>
</dbReference>
<dbReference type="AlphaFoldDB" id="A0AAN6Q417"/>
<evidence type="ECO:0000313" key="3">
    <source>
        <dbReference type="Proteomes" id="UP001305647"/>
    </source>
</evidence>